<gene>
    <name evidence="1" type="ORF">KL86DYS1_12208</name>
</gene>
<sequence length="42" mass="4896">MSGSEKNERYLEPDEYFSMSINQFSCIDVTMRCRIPLSSQAM</sequence>
<accession>A0A212JGN0</accession>
<name>A0A212JGN0_9BACT</name>
<dbReference type="EMBL" id="FLUM01000001">
    <property type="protein sequence ID" value="SBV98574.1"/>
    <property type="molecule type" value="Genomic_DNA"/>
</dbReference>
<evidence type="ECO:0000313" key="1">
    <source>
        <dbReference type="EMBL" id="SBV98574.1"/>
    </source>
</evidence>
<reference evidence="1" key="1">
    <citation type="submission" date="2016-04" db="EMBL/GenBank/DDBJ databases">
        <authorList>
            <person name="Evans L.H."/>
            <person name="Alamgir A."/>
            <person name="Owens N."/>
            <person name="Weber N.D."/>
            <person name="Virtaneva K."/>
            <person name="Barbian K."/>
            <person name="Babar A."/>
            <person name="Rosenke K."/>
        </authorList>
    </citation>
    <scope>NUCLEOTIDE SEQUENCE</scope>
    <source>
        <strain evidence="1">86-1</strain>
    </source>
</reference>
<dbReference type="AlphaFoldDB" id="A0A212JGN0"/>
<protein>
    <submittedName>
        <fullName evidence="1">Uncharacterized protein</fullName>
    </submittedName>
</protein>
<organism evidence="1">
    <name type="scientific">uncultured Dysgonomonas sp</name>
    <dbReference type="NCBI Taxonomy" id="206096"/>
    <lineage>
        <taxon>Bacteria</taxon>
        <taxon>Pseudomonadati</taxon>
        <taxon>Bacteroidota</taxon>
        <taxon>Bacteroidia</taxon>
        <taxon>Bacteroidales</taxon>
        <taxon>Dysgonomonadaceae</taxon>
        <taxon>Dysgonomonas</taxon>
        <taxon>environmental samples</taxon>
    </lineage>
</organism>
<proteinExistence type="predicted"/>